<keyword evidence="6" id="KW-1185">Reference proteome</keyword>
<keyword evidence="3" id="KW-0804">Transcription</keyword>
<dbReference type="Gene3D" id="3.40.50.2300">
    <property type="match status" value="2"/>
</dbReference>
<dbReference type="CDD" id="cd06288">
    <property type="entry name" value="PBP1_sucrose_transcription_regulator"/>
    <property type="match status" value="1"/>
</dbReference>
<reference evidence="5 6" key="1">
    <citation type="submission" date="2020-09" db="EMBL/GenBank/DDBJ databases">
        <title>Paenibacillus sp. strain PR3 16S rRNA gene Genome sequencing and assembly.</title>
        <authorList>
            <person name="Kim J."/>
        </authorList>
    </citation>
    <scope>NUCLEOTIDE SEQUENCE [LARGE SCALE GENOMIC DNA]</scope>
    <source>
        <strain evidence="5 6">PR3</strain>
    </source>
</reference>
<comment type="caution">
    <text evidence="5">The sequence shown here is derived from an EMBL/GenBank/DDBJ whole genome shotgun (WGS) entry which is preliminary data.</text>
</comment>
<dbReference type="Proteomes" id="UP000609346">
    <property type="component" value="Unassembled WGS sequence"/>
</dbReference>
<dbReference type="Pfam" id="PF13377">
    <property type="entry name" value="Peripla_BP_3"/>
    <property type="match status" value="1"/>
</dbReference>
<dbReference type="InterPro" id="IPR046335">
    <property type="entry name" value="LacI/GalR-like_sensor"/>
</dbReference>
<keyword evidence="2 5" id="KW-0238">DNA-binding</keyword>
<dbReference type="EMBL" id="JACXZA010000005">
    <property type="protein sequence ID" value="MBD3921063.1"/>
    <property type="molecule type" value="Genomic_DNA"/>
</dbReference>
<dbReference type="PANTHER" id="PTHR30146:SF109">
    <property type="entry name" value="HTH-TYPE TRANSCRIPTIONAL REGULATOR GALS"/>
    <property type="match status" value="1"/>
</dbReference>
<dbReference type="SMART" id="SM00354">
    <property type="entry name" value="HTH_LACI"/>
    <property type="match status" value="1"/>
</dbReference>
<sequence>MITLKDIAKLANVSTATVSYVLNGRGNISDKTRAKVLEIVEAHNYKPNNIAKSLKLNKTSTIGVIVEDITVFSAPEIINGINEYAEENGFTIVLTNLRIHKRIGNHFKDIDRYKHIITAAVDDLLSKQVDGIIYIGVHTRDVKGLIDIAKPVVYVYCYSTLESAYSVNYDDELAALEATNYLIERGHKRIALISGLIDSMPSHGRFNGYYKAIMANQLPFDPSLIKTGDWEYSSGYSMAKELMALPTPPTAILAMNDLMAGGAIDACREINVNIPEQLSVIGFDNREFSGYYSPKITTVDIPLQAMGSRAIAMLIEILDGSPPEESNPKLECRMIERETVAAAADKQ</sequence>
<dbReference type="PRINTS" id="PR00036">
    <property type="entry name" value="HTHLACI"/>
</dbReference>
<protein>
    <submittedName>
        <fullName evidence="5">LacI family DNA-binding transcriptional regulator</fullName>
    </submittedName>
</protein>
<dbReference type="PROSITE" id="PS50932">
    <property type="entry name" value="HTH_LACI_2"/>
    <property type="match status" value="1"/>
</dbReference>
<dbReference type="Pfam" id="PF00356">
    <property type="entry name" value="LacI"/>
    <property type="match status" value="1"/>
</dbReference>
<dbReference type="PROSITE" id="PS00356">
    <property type="entry name" value="HTH_LACI_1"/>
    <property type="match status" value="1"/>
</dbReference>
<evidence type="ECO:0000256" key="1">
    <source>
        <dbReference type="ARBA" id="ARBA00023015"/>
    </source>
</evidence>
<dbReference type="SUPFAM" id="SSF53822">
    <property type="entry name" value="Periplasmic binding protein-like I"/>
    <property type="match status" value="1"/>
</dbReference>
<dbReference type="InterPro" id="IPR010982">
    <property type="entry name" value="Lambda_DNA-bd_dom_sf"/>
</dbReference>
<evidence type="ECO:0000313" key="6">
    <source>
        <dbReference type="Proteomes" id="UP000609346"/>
    </source>
</evidence>
<dbReference type="GO" id="GO:0003677">
    <property type="term" value="F:DNA binding"/>
    <property type="evidence" value="ECO:0007669"/>
    <property type="project" value="UniProtKB-KW"/>
</dbReference>
<evidence type="ECO:0000256" key="2">
    <source>
        <dbReference type="ARBA" id="ARBA00023125"/>
    </source>
</evidence>
<name>A0ABR8MYV1_9BACL</name>
<dbReference type="RefSeq" id="WP_191205362.1">
    <property type="nucleotide sequence ID" value="NZ_JACXZA010000005.1"/>
</dbReference>
<accession>A0ABR8MYV1</accession>
<evidence type="ECO:0000256" key="3">
    <source>
        <dbReference type="ARBA" id="ARBA00023163"/>
    </source>
</evidence>
<keyword evidence="1" id="KW-0805">Transcription regulation</keyword>
<evidence type="ECO:0000259" key="4">
    <source>
        <dbReference type="PROSITE" id="PS50932"/>
    </source>
</evidence>
<feature type="domain" description="HTH lacI-type" evidence="4">
    <location>
        <begin position="2"/>
        <end position="56"/>
    </location>
</feature>
<dbReference type="SUPFAM" id="SSF47413">
    <property type="entry name" value="lambda repressor-like DNA-binding domains"/>
    <property type="match status" value="1"/>
</dbReference>
<proteinExistence type="predicted"/>
<organism evidence="5 6">
    <name type="scientific">Paenibacillus terricola</name>
    <dbReference type="NCBI Taxonomy" id="2763503"/>
    <lineage>
        <taxon>Bacteria</taxon>
        <taxon>Bacillati</taxon>
        <taxon>Bacillota</taxon>
        <taxon>Bacilli</taxon>
        <taxon>Bacillales</taxon>
        <taxon>Paenibacillaceae</taxon>
        <taxon>Paenibacillus</taxon>
    </lineage>
</organism>
<dbReference type="Gene3D" id="1.10.260.40">
    <property type="entry name" value="lambda repressor-like DNA-binding domains"/>
    <property type="match status" value="1"/>
</dbReference>
<dbReference type="InterPro" id="IPR028082">
    <property type="entry name" value="Peripla_BP_I"/>
</dbReference>
<dbReference type="PANTHER" id="PTHR30146">
    <property type="entry name" value="LACI-RELATED TRANSCRIPTIONAL REPRESSOR"/>
    <property type="match status" value="1"/>
</dbReference>
<evidence type="ECO:0000313" key="5">
    <source>
        <dbReference type="EMBL" id="MBD3921063.1"/>
    </source>
</evidence>
<dbReference type="InterPro" id="IPR000843">
    <property type="entry name" value="HTH_LacI"/>
</dbReference>
<dbReference type="CDD" id="cd01392">
    <property type="entry name" value="HTH_LacI"/>
    <property type="match status" value="1"/>
</dbReference>
<gene>
    <name evidence="5" type="ORF">H8B09_20015</name>
</gene>